<evidence type="ECO:0000256" key="1">
    <source>
        <dbReference type="SAM" id="MobiDB-lite"/>
    </source>
</evidence>
<evidence type="ECO:0000313" key="2">
    <source>
        <dbReference type="EMBL" id="SMR48479.1"/>
    </source>
</evidence>
<dbReference type="AlphaFoldDB" id="A0A2H1G4L3"/>
<gene>
    <name evidence="2" type="ORF">ZT1E4_G3869</name>
</gene>
<dbReference type="Proteomes" id="UP000245764">
    <property type="component" value="Chromosome 3"/>
</dbReference>
<dbReference type="EMBL" id="LT854255">
    <property type="protein sequence ID" value="SMR48479.1"/>
    <property type="molecule type" value="Genomic_DNA"/>
</dbReference>
<organism evidence="2 3">
    <name type="scientific">Zymoseptoria tritici ST99CH_1E4</name>
    <dbReference type="NCBI Taxonomy" id="1276532"/>
    <lineage>
        <taxon>Eukaryota</taxon>
        <taxon>Fungi</taxon>
        <taxon>Dikarya</taxon>
        <taxon>Ascomycota</taxon>
        <taxon>Pezizomycotina</taxon>
        <taxon>Dothideomycetes</taxon>
        <taxon>Dothideomycetidae</taxon>
        <taxon>Mycosphaerellales</taxon>
        <taxon>Mycosphaerellaceae</taxon>
        <taxon>Zymoseptoria</taxon>
    </lineage>
</organism>
<reference evidence="3" key="1">
    <citation type="submission" date="2017-05" db="EMBL/GenBank/DDBJ databases">
        <authorList>
            <person name="Song R."/>
            <person name="Chenine A.L."/>
            <person name="Ruprecht R.M."/>
        </authorList>
    </citation>
    <scope>NUCLEOTIDE SEQUENCE [LARGE SCALE GENOMIC DNA]</scope>
</reference>
<feature type="region of interest" description="Disordered" evidence="1">
    <location>
        <begin position="180"/>
        <end position="202"/>
    </location>
</feature>
<accession>A0A2H1G4L3</accession>
<sequence length="340" mass="38353">MSPTRPANNAHWAEDWIKPPKFPDTKPDHLTIAAQNLVVNCDSRIIRDAYLEEIYTLGPLKSLSEDTGRIKRDQAWATILTKPSFYHHITKAGRFNHASDADLQWKDYFDLWLNCVRHTWERSWSSHLKAKGGTRRSATPMAAIPQSSRSMNTLLQSPSPLFKTTPDSKRTLLSIPEELSPFDEPALPSRHSKPASEEERVSQGFRIQTASAEANRIGHGLRAIPLEELSFEVVWGAEHTICVGVRELMAEELAVVEDPIATLSLERLLAVLCHEVEGFDEARFKVVHPKHGGEAVGISTSQELCSAVAWAMEWGCRWNLRLYVVPLEDLPHGVKRKMRV</sequence>
<evidence type="ECO:0000313" key="3">
    <source>
        <dbReference type="Proteomes" id="UP000245764"/>
    </source>
</evidence>
<proteinExistence type="predicted"/>
<name>A0A2H1G4L3_ZYMTR</name>
<protein>
    <submittedName>
        <fullName evidence="2">Uncharacterized protein</fullName>
    </submittedName>
</protein>